<reference evidence="3" key="1">
    <citation type="journal article" date="2019" name="Int. J. Syst. Evol. Microbiol.">
        <title>The Global Catalogue of Microorganisms (GCM) 10K type strain sequencing project: providing services to taxonomists for standard genome sequencing and annotation.</title>
        <authorList>
            <consortium name="The Broad Institute Genomics Platform"/>
            <consortium name="The Broad Institute Genome Sequencing Center for Infectious Disease"/>
            <person name="Wu L."/>
            <person name="Ma J."/>
        </authorList>
    </citation>
    <scope>NUCLEOTIDE SEQUENCE [LARGE SCALE GENOMIC DNA]</scope>
    <source>
        <strain evidence="3">CCUG 58760</strain>
    </source>
</reference>
<feature type="compositionally biased region" description="Basic and acidic residues" evidence="1">
    <location>
        <begin position="22"/>
        <end position="42"/>
    </location>
</feature>
<organism evidence="2 3">
    <name type="scientific">Azospirillum himalayense</name>
    <dbReference type="NCBI Taxonomy" id="654847"/>
    <lineage>
        <taxon>Bacteria</taxon>
        <taxon>Pseudomonadati</taxon>
        <taxon>Pseudomonadota</taxon>
        <taxon>Alphaproteobacteria</taxon>
        <taxon>Rhodospirillales</taxon>
        <taxon>Azospirillaceae</taxon>
        <taxon>Azospirillum</taxon>
    </lineage>
</organism>
<feature type="compositionally biased region" description="Acidic residues" evidence="1">
    <location>
        <begin position="1"/>
        <end position="14"/>
    </location>
</feature>
<proteinExistence type="predicted"/>
<evidence type="ECO:0000256" key="1">
    <source>
        <dbReference type="SAM" id="MobiDB-lite"/>
    </source>
</evidence>
<name>A0ABW0FYR8_9PROT</name>
<gene>
    <name evidence="2" type="ORF">ACFPMG_02000</name>
</gene>
<dbReference type="Proteomes" id="UP001596166">
    <property type="component" value="Unassembled WGS sequence"/>
</dbReference>
<keyword evidence="3" id="KW-1185">Reference proteome</keyword>
<dbReference type="RefSeq" id="WP_376993576.1">
    <property type="nucleotide sequence ID" value="NZ_JBHSLC010000004.1"/>
</dbReference>
<evidence type="ECO:0000313" key="3">
    <source>
        <dbReference type="Proteomes" id="UP001596166"/>
    </source>
</evidence>
<feature type="compositionally biased region" description="Basic and acidic residues" evidence="1">
    <location>
        <begin position="106"/>
        <end position="121"/>
    </location>
</feature>
<evidence type="ECO:0000313" key="2">
    <source>
        <dbReference type="EMBL" id="MFC5353771.1"/>
    </source>
</evidence>
<feature type="region of interest" description="Disordered" evidence="1">
    <location>
        <begin position="99"/>
        <end position="121"/>
    </location>
</feature>
<dbReference type="EMBL" id="JBHSLC010000004">
    <property type="protein sequence ID" value="MFC5353771.1"/>
    <property type="molecule type" value="Genomic_DNA"/>
</dbReference>
<sequence length="498" mass="54688">MTEDEMAEGIDEEDAMRTGRPAPDHDAAGKARSDRSDPERMARKLASKAGRARAALRSAPTPIAPKAAMQLARNLAPLIEALKKARPRQLKPLQDLTRRAGVSADGDEKRLSRFRPPRDGNEAAMKRLARDPKQYLGLAETAALMAGLSVDQAALDLVVNTPWSPSQAGMASFDENTAGGYHRLLEQLRETVAAISERAKLDWYLDETRRREAYRSGGGPEDDGWCLGHPFADQLDNAPSVPLLFNEIGRMACEAREESGGWREADLVMLERVHFGIAKLKGDQVPTGYFMLAPWYGVVERGRSLDGTRCLLRYGIPSVLDDEIMDDFQASEGGPWVRVTVRVPAGKSLPTGPYGRFAEDDPFGFEDARFVERLSLSGIERALGGSVFHVMGAWGDRADRPEPGFTEAPPGTAAAHVEAGLVFGYAHPPEKAFTVRGALEDSAVHHLATFKAFMARQMEMADDRAQQAIQDFRDGPDRMRTGCFDDVDIPLQTETVEE</sequence>
<comment type="caution">
    <text evidence="2">The sequence shown here is derived from an EMBL/GenBank/DDBJ whole genome shotgun (WGS) entry which is preliminary data.</text>
</comment>
<protein>
    <submittedName>
        <fullName evidence="2">Uncharacterized protein</fullName>
    </submittedName>
</protein>
<accession>A0ABW0FYR8</accession>
<feature type="region of interest" description="Disordered" evidence="1">
    <location>
        <begin position="1"/>
        <end position="61"/>
    </location>
</feature>